<dbReference type="RefSeq" id="WP_074948617.1">
    <property type="nucleotide sequence ID" value="NZ_BJXR01000025.1"/>
</dbReference>
<dbReference type="EMBL" id="BJXR01000025">
    <property type="protein sequence ID" value="GEN07589.1"/>
    <property type="molecule type" value="Genomic_DNA"/>
</dbReference>
<gene>
    <name evidence="2" type="ORF">MFU01_26260</name>
    <name evidence="3" type="ORF">SAMN05443572_101397</name>
</gene>
<dbReference type="AlphaFoldDB" id="A0A511T097"/>
<keyword evidence="4" id="KW-1185">Reference proteome</keyword>
<protein>
    <submittedName>
        <fullName evidence="2">Uncharacterized protein</fullName>
    </submittedName>
</protein>
<evidence type="ECO:0000313" key="4">
    <source>
        <dbReference type="Proteomes" id="UP000183760"/>
    </source>
</evidence>
<name>A0A511T097_MYXFU</name>
<dbReference type="OrthoDB" id="5382002at2"/>
<reference evidence="3 4" key="1">
    <citation type="submission" date="2016-10" db="EMBL/GenBank/DDBJ databases">
        <authorList>
            <person name="Varghese N."/>
            <person name="Submissions S."/>
        </authorList>
    </citation>
    <scope>NUCLEOTIDE SEQUENCE [LARGE SCALE GENOMIC DNA]</scope>
    <source>
        <strain evidence="3 4">DSM 16525</strain>
    </source>
</reference>
<accession>A0A511T097</accession>
<dbReference type="EMBL" id="FOIB01000001">
    <property type="protein sequence ID" value="SES86011.1"/>
    <property type="molecule type" value="Genomic_DNA"/>
</dbReference>
<evidence type="ECO:0000313" key="2">
    <source>
        <dbReference type="EMBL" id="GEN07589.1"/>
    </source>
</evidence>
<evidence type="ECO:0000256" key="1">
    <source>
        <dbReference type="SAM" id="MobiDB-lite"/>
    </source>
</evidence>
<sequence length="136" mass="15242">MTMTKTQAHWRRVALSGWLGLALCGGVAVARAVTSEVRAPSRRLSPEERELLGRAAAEAEPHWRRRSMHSFPGDHWSQDDDFGASERGWVMNEARRRDVPITDVFDAIDTELRASSPVTAPRKATASPCKPRPFYD</sequence>
<dbReference type="STRING" id="1334629.MFUL124B02_02875"/>
<dbReference type="Proteomes" id="UP000183760">
    <property type="component" value="Unassembled WGS sequence"/>
</dbReference>
<evidence type="ECO:0000313" key="3">
    <source>
        <dbReference type="EMBL" id="SES86011.1"/>
    </source>
</evidence>
<evidence type="ECO:0000313" key="5">
    <source>
        <dbReference type="Proteomes" id="UP000321514"/>
    </source>
</evidence>
<proteinExistence type="predicted"/>
<comment type="caution">
    <text evidence="2">The sequence shown here is derived from an EMBL/GenBank/DDBJ whole genome shotgun (WGS) entry which is preliminary data.</text>
</comment>
<dbReference type="Proteomes" id="UP000321514">
    <property type="component" value="Unassembled WGS sequence"/>
</dbReference>
<feature type="region of interest" description="Disordered" evidence="1">
    <location>
        <begin position="115"/>
        <end position="136"/>
    </location>
</feature>
<reference evidence="2 5" key="2">
    <citation type="submission" date="2019-07" db="EMBL/GenBank/DDBJ databases">
        <title>Whole genome shotgun sequence of Myxococcus fulvus NBRC 100333.</title>
        <authorList>
            <person name="Hosoyama A."/>
            <person name="Uohara A."/>
            <person name="Ohji S."/>
            <person name="Ichikawa N."/>
        </authorList>
    </citation>
    <scope>NUCLEOTIDE SEQUENCE [LARGE SCALE GENOMIC DNA]</scope>
    <source>
        <strain evidence="2 5">NBRC 100333</strain>
    </source>
</reference>
<organism evidence="2 5">
    <name type="scientific">Myxococcus fulvus</name>
    <dbReference type="NCBI Taxonomy" id="33"/>
    <lineage>
        <taxon>Bacteria</taxon>
        <taxon>Pseudomonadati</taxon>
        <taxon>Myxococcota</taxon>
        <taxon>Myxococcia</taxon>
        <taxon>Myxococcales</taxon>
        <taxon>Cystobacterineae</taxon>
        <taxon>Myxococcaceae</taxon>
        <taxon>Myxococcus</taxon>
    </lineage>
</organism>